<dbReference type="NCBIfam" id="NF006830">
    <property type="entry name" value="PRK09355.1"/>
    <property type="match status" value="1"/>
</dbReference>
<keyword evidence="9 11" id="KW-0460">Magnesium</keyword>
<evidence type="ECO:0000256" key="3">
    <source>
        <dbReference type="ARBA" id="ARBA00004868"/>
    </source>
</evidence>
<evidence type="ECO:0000256" key="2">
    <source>
        <dbReference type="ARBA" id="ARBA00001946"/>
    </source>
</evidence>
<comment type="pathway">
    <text evidence="3 11">Cofactor biosynthesis; thiamine diphosphate biosynthesis; 4-methyl-5-(2-phosphoethyl)-thiazole from 5-(2-hydroxyethyl)-4-methylthiazole: step 1/1.</text>
</comment>
<comment type="similarity">
    <text evidence="11">Belongs to the Thz kinase family.</text>
</comment>
<dbReference type="InterPro" id="IPR000417">
    <property type="entry name" value="Hyethyz_kinase"/>
</dbReference>
<keyword evidence="8 11" id="KW-0067">ATP-binding</keyword>
<evidence type="ECO:0000256" key="1">
    <source>
        <dbReference type="ARBA" id="ARBA00001771"/>
    </source>
</evidence>
<comment type="function">
    <text evidence="11">Catalyzes the phosphorylation of the hydroxyl group of 4-methyl-5-beta-hydroxyethylthiazole (THZ).</text>
</comment>
<dbReference type="EC" id="2.7.1.50" evidence="11"/>
<keyword evidence="5 11" id="KW-0479">Metal-binding</keyword>
<feature type="binding site" evidence="11">
    <location>
        <position position="161"/>
    </location>
    <ligand>
        <name>ATP</name>
        <dbReference type="ChEBI" id="CHEBI:30616"/>
    </ligand>
</feature>
<evidence type="ECO:0000313" key="12">
    <source>
        <dbReference type="EMBL" id="TCP14099.1"/>
    </source>
</evidence>
<evidence type="ECO:0000256" key="8">
    <source>
        <dbReference type="ARBA" id="ARBA00022840"/>
    </source>
</evidence>
<dbReference type="GO" id="GO:0005524">
    <property type="term" value="F:ATP binding"/>
    <property type="evidence" value="ECO:0007669"/>
    <property type="project" value="UniProtKB-UniRule"/>
</dbReference>
<evidence type="ECO:0000256" key="4">
    <source>
        <dbReference type="ARBA" id="ARBA00022679"/>
    </source>
</evidence>
<dbReference type="GO" id="GO:0000287">
    <property type="term" value="F:magnesium ion binding"/>
    <property type="evidence" value="ECO:0007669"/>
    <property type="project" value="UniProtKB-UniRule"/>
</dbReference>
<proteinExistence type="inferred from homology"/>
<evidence type="ECO:0000256" key="6">
    <source>
        <dbReference type="ARBA" id="ARBA00022741"/>
    </source>
</evidence>
<dbReference type="Pfam" id="PF02110">
    <property type="entry name" value="HK"/>
    <property type="match status" value="1"/>
</dbReference>
<dbReference type="Proteomes" id="UP000294841">
    <property type="component" value="Unassembled WGS sequence"/>
</dbReference>
<gene>
    <name evidence="11" type="primary">thiM</name>
    <name evidence="12" type="ORF">EV697_101228</name>
</gene>
<keyword evidence="4 11" id="KW-0808">Transferase</keyword>
<feature type="binding site" evidence="11">
    <location>
        <position position="188"/>
    </location>
    <ligand>
        <name>substrate</name>
    </ligand>
</feature>
<evidence type="ECO:0000313" key="13">
    <source>
        <dbReference type="Proteomes" id="UP000294841"/>
    </source>
</evidence>
<dbReference type="RefSeq" id="WP_132021694.1">
    <property type="nucleotide sequence ID" value="NZ_CP016605.1"/>
</dbReference>
<dbReference type="EMBL" id="SLXI01000001">
    <property type="protein sequence ID" value="TCP14099.1"/>
    <property type="molecule type" value="Genomic_DNA"/>
</dbReference>
<evidence type="ECO:0000256" key="9">
    <source>
        <dbReference type="ARBA" id="ARBA00022842"/>
    </source>
</evidence>
<reference evidence="12 13" key="1">
    <citation type="submission" date="2019-03" db="EMBL/GenBank/DDBJ databases">
        <title>Genomic Encyclopedia of Type Strains, Phase IV (KMG-IV): sequencing the most valuable type-strain genomes for metagenomic binning, comparative biology and taxonomic classification.</title>
        <authorList>
            <person name="Goeker M."/>
        </authorList>
    </citation>
    <scope>NUCLEOTIDE SEQUENCE [LARGE SCALE GENOMIC DNA]</scope>
    <source>
        <strain evidence="12 13">DSM 28231</strain>
    </source>
</reference>
<feature type="binding site" evidence="11">
    <location>
        <position position="41"/>
    </location>
    <ligand>
        <name>substrate</name>
    </ligand>
</feature>
<dbReference type="GO" id="GO:0004417">
    <property type="term" value="F:hydroxyethylthiazole kinase activity"/>
    <property type="evidence" value="ECO:0007669"/>
    <property type="project" value="UniProtKB-UniRule"/>
</dbReference>
<dbReference type="InterPro" id="IPR029056">
    <property type="entry name" value="Ribokinase-like"/>
</dbReference>
<feature type="binding site" evidence="11">
    <location>
        <position position="115"/>
    </location>
    <ligand>
        <name>ATP</name>
        <dbReference type="ChEBI" id="CHEBI:30616"/>
    </ligand>
</feature>
<keyword evidence="6 11" id="KW-0547">Nucleotide-binding</keyword>
<dbReference type="OrthoDB" id="8909021at2"/>
<organism evidence="12 13">
    <name type="scientific">Bisgaardia hudsonensis</name>
    <dbReference type="NCBI Taxonomy" id="109472"/>
    <lineage>
        <taxon>Bacteria</taxon>
        <taxon>Pseudomonadati</taxon>
        <taxon>Pseudomonadota</taxon>
        <taxon>Gammaproteobacteria</taxon>
        <taxon>Pasteurellales</taxon>
        <taxon>Pasteurellaceae</taxon>
        <taxon>Bisgaardia</taxon>
    </lineage>
</organism>
<dbReference type="GO" id="GO:0009228">
    <property type="term" value="P:thiamine biosynthetic process"/>
    <property type="evidence" value="ECO:0007669"/>
    <property type="project" value="UniProtKB-KW"/>
</dbReference>
<dbReference type="HAMAP" id="MF_00228">
    <property type="entry name" value="Thz_kinase"/>
    <property type="match status" value="1"/>
</dbReference>
<dbReference type="AlphaFoldDB" id="A0A4R2N2R0"/>
<dbReference type="GO" id="GO:0009229">
    <property type="term" value="P:thiamine diphosphate biosynthetic process"/>
    <property type="evidence" value="ECO:0007669"/>
    <property type="project" value="UniProtKB-UniRule"/>
</dbReference>
<evidence type="ECO:0000256" key="11">
    <source>
        <dbReference type="HAMAP-Rule" id="MF_00228"/>
    </source>
</evidence>
<keyword evidence="10 11" id="KW-0784">Thiamine biosynthesis</keyword>
<dbReference type="PIRSF" id="PIRSF000513">
    <property type="entry name" value="Thz_kinase"/>
    <property type="match status" value="1"/>
</dbReference>
<evidence type="ECO:0000256" key="5">
    <source>
        <dbReference type="ARBA" id="ARBA00022723"/>
    </source>
</evidence>
<name>A0A4R2N2R0_9PAST</name>
<dbReference type="PRINTS" id="PR01099">
    <property type="entry name" value="HYETHTZKNASE"/>
</dbReference>
<sequence>MQFKYLNLIRERNPLVHCITNIVVANYSANGLLALGASPLMSANLDEVAEIQHFSQGLLLNIGTFTNVEAKLLAGKAANKNSVPVVLDPAGCGATQCRKNATETLLNELDIAVLRGNAGELASIAKVDWQVKGVDSGAGNGDIVDIAKKVAKQYQTIVALSGATDIITDGERVAKIHNGTALFPRITGSGCLLGAVCAAFVGVAEEADYFQAVVEACTVYAIAGELAAKPLTETQTGSFSIALLDQLAEISEEKAQQLARVTYE</sequence>
<dbReference type="SUPFAM" id="SSF53613">
    <property type="entry name" value="Ribokinase-like"/>
    <property type="match status" value="1"/>
</dbReference>
<dbReference type="CDD" id="cd01170">
    <property type="entry name" value="THZ_kinase"/>
    <property type="match status" value="1"/>
</dbReference>
<evidence type="ECO:0000256" key="10">
    <source>
        <dbReference type="ARBA" id="ARBA00022977"/>
    </source>
</evidence>
<accession>A0A4R2N2R0</accession>
<comment type="caution">
    <text evidence="12">The sequence shown here is derived from an EMBL/GenBank/DDBJ whole genome shotgun (WGS) entry which is preliminary data.</text>
</comment>
<comment type="cofactor">
    <cofactor evidence="2 11">
        <name>Mg(2+)</name>
        <dbReference type="ChEBI" id="CHEBI:18420"/>
    </cofactor>
</comment>
<keyword evidence="13" id="KW-1185">Reference proteome</keyword>
<protein>
    <recommendedName>
        <fullName evidence="11">Hydroxyethylthiazole kinase</fullName>
        <ecNumber evidence="11">2.7.1.50</ecNumber>
    </recommendedName>
    <alternativeName>
        <fullName evidence="11">4-methyl-5-beta-hydroxyethylthiazole kinase</fullName>
        <shortName evidence="11">TH kinase</shortName>
        <shortName evidence="11">Thz kinase</shortName>
    </alternativeName>
</protein>
<keyword evidence="7 11" id="KW-0418">Kinase</keyword>
<evidence type="ECO:0000256" key="7">
    <source>
        <dbReference type="ARBA" id="ARBA00022777"/>
    </source>
</evidence>
<dbReference type="NCBIfam" id="TIGR00694">
    <property type="entry name" value="thiM"/>
    <property type="match status" value="1"/>
</dbReference>
<dbReference type="Gene3D" id="3.40.1190.20">
    <property type="match status" value="1"/>
</dbReference>
<comment type="catalytic activity">
    <reaction evidence="1 11">
        <text>5-(2-hydroxyethyl)-4-methylthiazole + ATP = 4-methyl-5-(2-phosphooxyethyl)-thiazole + ADP + H(+)</text>
        <dbReference type="Rhea" id="RHEA:24212"/>
        <dbReference type="ChEBI" id="CHEBI:15378"/>
        <dbReference type="ChEBI" id="CHEBI:17957"/>
        <dbReference type="ChEBI" id="CHEBI:30616"/>
        <dbReference type="ChEBI" id="CHEBI:58296"/>
        <dbReference type="ChEBI" id="CHEBI:456216"/>
        <dbReference type="EC" id="2.7.1.50"/>
    </reaction>
</comment>
<dbReference type="UniPathway" id="UPA00060">
    <property type="reaction ID" value="UER00139"/>
</dbReference>